<keyword evidence="2" id="KW-1185">Reference proteome</keyword>
<dbReference type="EMBL" id="CM042034">
    <property type="protein sequence ID" value="KAI3762982.1"/>
    <property type="molecule type" value="Genomic_DNA"/>
</dbReference>
<evidence type="ECO:0000313" key="1">
    <source>
        <dbReference type="EMBL" id="KAI3762982.1"/>
    </source>
</evidence>
<evidence type="ECO:0000313" key="2">
    <source>
        <dbReference type="Proteomes" id="UP001056120"/>
    </source>
</evidence>
<sequence length="117" mass="13210">MKSIQISIWELMEGVKFLVSNKEESSSSVDCWYSEEEDTLDLKSDEEGSFRSPPLTNQVADQPMPIIALASVLANNHQMDQREVLQSPDSLKTEPVLRNVEAIKQFMRSGRKNPNAV</sequence>
<dbReference type="Proteomes" id="UP001056120">
    <property type="component" value="Linkage Group LG17"/>
</dbReference>
<reference evidence="2" key="1">
    <citation type="journal article" date="2022" name="Mol. Ecol. Resour.">
        <title>The genomes of chicory, endive, great burdock and yacon provide insights into Asteraceae palaeo-polyploidization history and plant inulin production.</title>
        <authorList>
            <person name="Fan W."/>
            <person name="Wang S."/>
            <person name="Wang H."/>
            <person name="Wang A."/>
            <person name="Jiang F."/>
            <person name="Liu H."/>
            <person name="Zhao H."/>
            <person name="Xu D."/>
            <person name="Zhang Y."/>
        </authorList>
    </citation>
    <scope>NUCLEOTIDE SEQUENCE [LARGE SCALE GENOMIC DNA]</scope>
    <source>
        <strain evidence="2">cv. Yunnan</strain>
    </source>
</reference>
<organism evidence="1 2">
    <name type="scientific">Smallanthus sonchifolius</name>
    <dbReference type="NCBI Taxonomy" id="185202"/>
    <lineage>
        <taxon>Eukaryota</taxon>
        <taxon>Viridiplantae</taxon>
        <taxon>Streptophyta</taxon>
        <taxon>Embryophyta</taxon>
        <taxon>Tracheophyta</taxon>
        <taxon>Spermatophyta</taxon>
        <taxon>Magnoliopsida</taxon>
        <taxon>eudicotyledons</taxon>
        <taxon>Gunneridae</taxon>
        <taxon>Pentapetalae</taxon>
        <taxon>asterids</taxon>
        <taxon>campanulids</taxon>
        <taxon>Asterales</taxon>
        <taxon>Asteraceae</taxon>
        <taxon>Asteroideae</taxon>
        <taxon>Heliantheae alliance</taxon>
        <taxon>Millerieae</taxon>
        <taxon>Smallanthus</taxon>
    </lineage>
</organism>
<comment type="caution">
    <text evidence="1">The sequence shown here is derived from an EMBL/GenBank/DDBJ whole genome shotgun (WGS) entry which is preliminary data.</text>
</comment>
<proteinExistence type="predicted"/>
<reference evidence="1 2" key="2">
    <citation type="journal article" date="2022" name="Mol. Ecol. Resour.">
        <title>The genomes of chicory, endive, great burdock and yacon provide insights into Asteraceae paleo-polyploidization history and plant inulin production.</title>
        <authorList>
            <person name="Fan W."/>
            <person name="Wang S."/>
            <person name="Wang H."/>
            <person name="Wang A."/>
            <person name="Jiang F."/>
            <person name="Liu H."/>
            <person name="Zhao H."/>
            <person name="Xu D."/>
            <person name="Zhang Y."/>
        </authorList>
    </citation>
    <scope>NUCLEOTIDE SEQUENCE [LARGE SCALE GENOMIC DNA]</scope>
    <source>
        <strain evidence="2">cv. Yunnan</strain>
        <tissue evidence="1">Leaves</tissue>
    </source>
</reference>
<protein>
    <submittedName>
        <fullName evidence="1">Uncharacterized protein</fullName>
    </submittedName>
</protein>
<accession>A0ACB9EVX1</accession>
<gene>
    <name evidence="1" type="ORF">L1987_53427</name>
</gene>
<name>A0ACB9EVX1_9ASTR</name>